<dbReference type="OrthoDB" id="9779930at2"/>
<dbReference type="GO" id="GO:0004803">
    <property type="term" value="F:transposase activity"/>
    <property type="evidence" value="ECO:0007669"/>
    <property type="project" value="UniProtKB-UniRule"/>
</dbReference>
<dbReference type="Proteomes" id="UP000236151">
    <property type="component" value="Unassembled WGS sequence"/>
</dbReference>
<evidence type="ECO:0000256" key="4">
    <source>
        <dbReference type="ARBA" id="ARBA00023125"/>
    </source>
</evidence>
<dbReference type="EMBL" id="NIOJ01000171">
    <property type="protein sequence ID" value="PNT91699.1"/>
    <property type="molecule type" value="Genomic_DNA"/>
</dbReference>
<keyword evidence="3 6" id="KW-0815">Transposition</keyword>
<reference evidence="7 8" key="1">
    <citation type="submission" date="2017-06" db="EMBL/GenBank/DDBJ databases">
        <title>Investigating the central metabolism of Clostridium thermosuccinogenes.</title>
        <authorList>
            <person name="Koendjbiharie J.G."/>
            <person name="van Kranenburg R."/>
        </authorList>
    </citation>
    <scope>NUCLEOTIDE SEQUENCE [LARGE SCALE GENOMIC DNA]</scope>
    <source>
        <strain evidence="7 8">DSM 5806</strain>
    </source>
</reference>
<dbReference type="InterPro" id="IPR001207">
    <property type="entry name" value="Transposase_mutator"/>
</dbReference>
<evidence type="ECO:0000256" key="5">
    <source>
        <dbReference type="ARBA" id="ARBA00023172"/>
    </source>
</evidence>
<organism evidence="7 8">
    <name type="scientific">Clostridium thermosuccinogenes</name>
    <dbReference type="NCBI Taxonomy" id="84032"/>
    <lineage>
        <taxon>Bacteria</taxon>
        <taxon>Bacillati</taxon>
        <taxon>Bacillota</taxon>
        <taxon>Clostridia</taxon>
        <taxon>Eubacteriales</taxon>
        <taxon>Clostridiaceae</taxon>
        <taxon>Clostridium</taxon>
    </lineage>
</organism>
<feature type="non-terminal residue" evidence="7">
    <location>
        <position position="1"/>
    </location>
</feature>
<dbReference type="PANTHER" id="PTHR33217">
    <property type="entry name" value="TRANSPOSASE FOR INSERTION SEQUENCE ELEMENT IS1081"/>
    <property type="match status" value="1"/>
</dbReference>
<dbReference type="RefSeq" id="WP_133158718.1">
    <property type="nucleotide sequence ID" value="NZ_NIOJ01000171.1"/>
</dbReference>
<keyword evidence="6" id="KW-0814">Transposable element</keyword>
<dbReference type="Pfam" id="PF00872">
    <property type="entry name" value="Transposase_mut"/>
    <property type="match status" value="1"/>
</dbReference>
<evidence type="ECO:0000313" key="8">
    <source>
        <dbReference type="Proteomes" id="UP000236151"/>
    </source>
</evidence>
<comment type="caution">
    <text evidence="7">The sequence shown here is derived from an EMBL/GenBank/DDBJ whole genome shotgun (WGS) entry which is preliminary data.</text>
</comment>
<keyword evidence="4 6" id="KW-0238">DNA-binding</keyword>
<protein>
    <recommendedName>
        <fullName evidence="6">Mutator family transposase</fullName>
    </recommendedName>
</protein>
<dbReference type="PANTHER" id="PTHR33217:SF8">
    <property type="entry name" value="MUTATOR FAMILY TRANSPOSASE"/>
    <property type="match status" value="1"/>
</dbReference>
<evidence type="ECO:0000256" key="2">
    <source>
        <dbReference type="ARBA" id="ARBA00010961"/>
    </source>
</evidence>
<evidence type="ECO:0000256" key="3">
    <source>
        <dbReference type="ARBA" id="ARBA00022578"/>
    </source>
</evidence>
<dbReference type="AlphaFoldDB" id="A0A2K2EYU6"/>
<evidence type="ECO:0000256" key="6">
    <source>
        <dbReference type="RuleBase" id="RU365089"/>
    </source>
</evidence>
<keyword evidence="8" id="KW-1185">Reference proteome</keyword>
<proteinExistence type="inferred from homology"/>
<evidence type="ECO:0000256" key="1">
    <source>
        <dbReference type="ARBA" id="ARBA00002190"/>
    </source>
</evidence>
<name>A0A2K2EYU6_9CLOT</name>
<keyword evidence="5 6" id="KW-0233">DNA recombination</keyword>
<accession>A0A2K2EYU6</accession>
<evidence type="ECO:0000313" key="7">
    <source>
        <dbReference type="EMBL" id="PNT91699.1"/>
    </source>
</evidence>
<comment type="function">
    <text evidence="1 6">Required for the transposition of the insertion element.</text>
</comment>
<dbReference type="GO" id="GO:0006313">
    <property type="term" value="P:DNA transposition"/>
    <property type="evidence" value="ECO:0007669"/>
    <property type="project" value="UniProtKB-UniRule"/>
</dbReference>
<sequence length="70" mass="8106">TTNAIENFNRQLRKVTKTKSAYPSDDALIKSLYLAVRDITKKWSGRIQGWGTILNQLMIYFEGRISEKDI</sequence>
<dbReference type="GO" id="GO:0003677">
    <property type="term" value="F:DNA binding"/>
    <property type="evidence" value="ECO:0007669"/>
    <property type="project" value="UniProtKB-UniRule"/>
</dbReference>
<comment type="similarity">
    <text evidence="2 6">Belongs to the transposase mutator family.</text>
</comment>
<gene>
    <name evidence="7" type="ORF">CDQ84_19395</name>
</gene>